<keyword evidence="1" id="KW-0472">Membrane</keyword>
<evidence type="ECO:0008006" key="4">
    <source>
        <dbReference type="Google" id="ProtNLM"/>
    </source>
</evidence>
<sequence length="171" mass="19753">MLKENSISLGGWNRKIDKRVKGYTLIETIAVISISTIVMVIGFTLIISTYKNYVNIIEESTRIDEIDNALLSIDRLLTGNMITEIKPDIVKNEIEVNYLRDHEKTLVKTKLIRRQGERLVVETHNKGQPDNSLLVRNTILKNVKTFTIIQKEKLYYYKITLKTGDEIIQCI</sequence>
<dbReference type="RefSeq" id="WP_139164807.1">
    <property type="nucleotide sequence ID" value="NZ_FNJM01000001.1"/>
</dbReference>
<accession>A0A1H0MXJ3</accession>
<keyword evidence="3" id="KW-1185">Reference proteome</keyword>
<dbReference type="InterPro" id="IPR012902">
    <property type="entry name" value="N_methyl_site"/>
</dbReference>
<proteinExistence type="predicted"/>
<dbReference type="STRING" id="94869.SAMN04488529_101607"/>
<dbReference type="Proteomes" id="UP000198597">
    <property type="component" value="Unassembled WGS sequence"/>
</dbReference>
<dbReference type="Pfam" id="PF07963">
    <property type="entry name" value="N_methyl"/>
    <property type="match status" value="1"/>
</dbReference>
<organism evidence="2 3">
    <name type="scientific">Clostridium gasigenes</name>
    <dbReference type="NCBI Taxonomy" id="94869"/>
    <lineage>
        <taxon>Bacteria</taxon>
        <taxon>Bacillati</taxon>
        <taxon>Bacillota</taxon>
        <taxon>Clostridia</taxon>
        <taxon>Eubacteriales</taxon>
        <taxon>Clostridiaceae</taxon>
        <taxon>Clostridium</taxon>
    </lineage>
</organism>
<reference evidence="2 3" key="1">
    <citation type="submission" date="2016-10" db="EMBL/GenBank/DDBJ databases">
        <authorList>
            <person name="de Groot N.N."/>
        </authorList>
    </citation>
    <scope>NUCLEOTIDE SEQUENCE [LARGE SCALE GENOMIC DNA]</scope>
    <source>
        <strain evidence="2 3">DSM 12272</strain>
    </source>
</reference>
<protein>
    <recommendedName>
        <fullName evidence="4">Prepilin-type N-terminal cleavage/methylation domain-containing protein</fullName>
    </recommendedName>
</protein>
<dbReference type="AlphaFoldDB" id="A0A1H0MXJ3"/>
<keyword evidence="1" id="KW-1133">Transmembrane helix</keyword>
<dbReference type="PROSITE" id="PS00409">
    <property type="entry name" value="PROKAR_NTER_METHYL"/>
    <property type="match status" value="1"/>
</dbReference>
<dbReference type="EMBL" id="FNJM01000001">
    <property type="protein sequence ID" value="SDO85005.1"/>
    <property type="molecule type" value="Genomic_DNA"/>
</dbReference>
<name>A0A1H0MXJ3_9CLOT</name>
<gene>
    <name evidence="2" type="ORF">SAMN04488529_101607</name>
</gene>
<evidence type="ECO:0000313" key="3">
    <source>
        <dbReference type="Proteomes" id="UP000198597"/>
    </source>
</evidence>
<keyword evidence="1" id="KW-0812">Transmembrane</keyword>
<evidence type="ECO:0000313" key="2">
    <source>
        <dbReference type="EMBL" id="SDO85005.1"/>
    </source>
</evidence>
<feature type="transmembrane region" description="Helical" evidence="1">
    <location>
        <begin position="23"/>
        <end position="47"/>
    </location>
</feature>
<evidence type="ECO:0000256" key="1">
    <source>
        <dbReference type="SAM" id="Phobius"/>
    </source>
</evidence>